<keyword evidence="10" id="KW-1185">Reference proteome</keyword>
<evidence type="ECO:0000256" key="1">
    <source>
        <dbReference type="ARBA" id="ARBA00009375"/>
    </source>
</evidence>
<sequence length="264" mass="30297">MPNYALLVEYDGTHFYGWQKQKNLPTVQSAIESALAIILNKNPASRLSVAGRTDTGVHGLGMVCNFKTEFPIPNFHKLLVSINALTPKGVSVKNVVEVPLEFHSRFSCTGREYIYKIYYNKYESSFVEGRAFWVKHHVDWDFVENQLTTLIGEKDFRSLTKAKSMAGKRAVREIFDIRLERLTPDWIQIRIRANGFMHNMVRITVGTLLDIGKGRWNSRSIGSILEEKNRSTAGTTLPPDGLYFVRAYYEDYPEIHELYKITLP</sequence>
<dbReference type="InterPro" id="IPR020103">
    <property type="entry name" value="PsdUridine_synth_cat_dom_sf"/>
</dbReference>
<organism evidence="9 10">
    <name type="scientific">Leptospira brenneri</name>
    <dbReference type="NCBI Taxonomy" id="2023182"/>
    <lineage>
        <taxon>Bacteria</taxon>
        <taxon>Pseudomonadati</taxon>
        <taxon>Spirochaetota</taxon>
        <taxon>Spirochaetia</taxon>
        <taxon>Leptospirales</taxon>
        <taxon>Leptospiraceae</taxon>
        <taxon>Leptospira</taxon>
    </lineage>
</organism>
<feature type="domain" description="Pseudouridine synthase I TruA alpha/beta" evidence="8">
    <location>
        <begin position="8"/>
        <end position="106"/>
    </location>
</feature>
<evidence type="ECO:0000259" key="8">
    <source>
        <dbReference type="Pfam" id="PF01416"/>
    </source>
</evidence>
<dbReference type="EMBL" id="RQFP01000001">
    <property type="protein sequence ID" value="TGK96611.1"/>
    <property type="molecule type" value="Genomic_DNA"/>
</dbReference>
<name>A0A2M9Y4M4_9LEPT</name>
<comment type="subunit">
    <text evidence="4">Homodimer.</text>
</comment>
<keyword evidence="2 4" id="KW-0819">tRNA processing</keyword>
<evidence type="ECO:0000256" key="7">
    <source>
        <dbReference type="RuleBase" id="RU003792"/>
    </source>
</evidence>
<dbReference type="HAMAP" id="MF_00171">
    <property type="entry name" value="TruA"/>
    <property type="match status" value="1"/>
</dbReference>
<evidence type="ECO:0000313" key="9">
    <source>
        <dbReference type="EMBL" id="TGK96611.1"/>
    </source>
</evidence>
<gene>
    <name evidence="4 9" type="primary">truA</name>
    <name evidence="9" type="ORF">EHQ30_08445</name>
</gene>
<evidence type="ECO:0000256" key="6">
    <source>
        <dbReference type="PIRSR" id="PIRSR001430-2"/>
    </source>
</evidence>
<keyword evidence="3 4" id="KW-0413">Isomerase</keyword>
<dbReference type="SUPFAM" id="SSF55120">
    <property type="entry name" value="Pseudouridine synthase"/>
    <property type="match status" value="1"/>
</dbReference>
<dbReference type="GO" id="GO:0003723">
    <property type="term" value="F:RNA binding"/>
    <property type="evidence" value="ECO:0007669"/>
    <property type="project" value="InterPro"/>
</dbReference>
<evidence type="ECO:0000256" key="5">
    <source>
        <dbReference type="PIRSR" id="PIRSR001430-1"/>
    </source>
</evidence>
<dbReference type="InterPro" id="IPR020097">
    <property type="entry name" value="PsdUridine_synth_TruA_a/b_dom"/>
</dbReference>
<comment type="catalytic activity">
    <reaction evidence="4 7">
        <text>uridine(38/39/40) in tRNA = pseudouridine(38/39/40) in tRNA</text>
        <dbReference type="Rhea" id="RHEA:22376"/>
        <dbReference type="Rhea" id="RHEA-COMP:10085"/>
        <dbReference type="Rhea" id="RHEA-COMP:10087"/>
        <dbReference type="ChEBI" id="CHEBI:65314"/>
        <dbReference type="ChEBI" id="CHEBI:65315"/>
        <dbReference type="EC" id="5.4.99.12"/>
    </reaction>
</comment>
<accession>A0A2M9Y4M4</accession>
<dbReference type="NCBIfam" id="TIGR00071">
    <property type="entry name" value="hisT_truA"/>
    <property type="match status" value="1"/>
</dbReference>
<feature type="active site" description="Nucleophile" evidence="4 5">
    <location>
        <position position="54"/>
    </location>
</feature>
<dbReference type="CDD" id="cd02570">
    <property type="entry name" value="PseudoU_synth_EcTruA"/>
    <property type="match status" value="1"/>
</dbReference>
<proteinExistence type="inferred from homology"/>
<dbReference type="Gene3D" id="3.30.70.580">
    <property type="entry name" value="Pseudouridine synthase I, catalytic domain, N-terminal subdomain"/>
    <property type="match status" value="1"/>
</dbReference>
<dbReference type="PANTHER" id="PTHR11142">
    <property type="entry name" value="PSEUDOURIDYLATE SYNTHASE"/>
    <property type="match status" value="1"/>
</dbReference>
<feature type="domain" description="Pseudouridine synthase I TruA alpha/beta" evidence="8">
    <location>
        <begin position="149"/>
        <end position="250"/>
    </location>
</feature>
<comment type="caution">
    <text evidence="9">The sequence shown here is derived from an EMBL/GenBank/DDBJ whole genome shotgun (WGS) entry which is preliminary data.</text>
</comment>
<protein>
    <recommendedName>
        <fullName evidence="4">tRNA pseudouridine synthase A</fullName>
        <ecNumber evidence="4">5.4.99.12</ecNumber>
    </recommendedName>
    <alternativeName>
        <fullName evidence="4">tRNA pseudouridine(38-40) synthase</fullName>
    </alternativeName>
    <alternativeName>
        <fullName evidence="4">tRNA pseudouridylate synthase I</fullName>
    </alternativeName>
    <alternativeName>
        <fullName evidence="4">tRNA-uridine isomerase I</fullName>
    </alternativeName>
</protein>
<dbReference type="PANTHER" id="PTHR11142:SF0">
    <property type="entry name" value="TRNA PSEUDOURIDINE SYNTHASE-LIKE 1"/>
    <property type="match status" value="1"/>
</dbReference>
<dbReference type="AlphaFoldDB" id="A0A2M9Y4M4"/>
<dbReference type="Gene3D" id="3.30.70.660">
    <property type="entry name" value="Pseudouridine synthase I, catalytic domain, C-terminal subdomain"/>
    <property type="match status" value="1"/>
</dbReference>
<dbReference type="InterPro" id="IPR020094">
    <property type="entry name" value="TruA/RsuA/RluB/E/F_N"/>
</dbReference>
<dbReference type="EC" id="5.4.99.12" evidence="4"/>
<dbReference type="Pfam" id="PF01416">
    <property type="entry name" value="PseudoU_synth_1"/>
    <property type="match status" value="2"/>
</dbReference>
<dbReference type="InterPro" id="IPR001406">
    <property type="entry name" value="PsdUridine_synth_TruA"/>
</dbReference>
<dbReference type="RefSeq" id="WP_100789788.1">
    <property type="nucleotide sequence ID" value="NZ_NPDQ01000002.1"/>
</dbReference>
<dbReference type="FunFam" id="3.30.70.580:FF:000001">
    <property type="entry name" value="tRNA pseudouridine synthase A"/>
    <property type="match status" value="1"/>
</dbReference>
<comment type="caution">
    <text evidence="4">Lacks conserved residue(s) required for the propagation of feature annotation.</text>
</comment>
<dbReference type="InterPro" id="IPR020095">
    <property type="entry name" value="PsdUridine_synth_TruA_C"/>
</dbReference>
<comment type="function">
    <text evidence="4">Formation of pseudouridine at positions 38, 39 and 40 in the anticodon stem and loop of transfer RNAs.</text>
</comment>
<evidence type="ECO:0000256" key="2">
    <source>
        <dbReference type="ARBA" id="ARBA00022694"/>
    </source>
</evidence>
<dbReference type="GO" id="GO:0031119">
    <property type="term" value="P:tRNA pseudouridine synthesis"/>
    <property type="evidence" value="ECO:0007669"/>
    <property type="project" value="UniProtKB-UniRule"/>
</dbReference>
<dbReference type="GO" id="GO:0160147">
    <property type="term" value="F:tRNA pseudouridine(38-40) synthase activity"/>
    <property type="evidence" value="ECO:0007669"/>
    <property type="project" value="UniProtKB-EC"/>
</dbReference>
<dbReference type="OrthoDB" id="9811823at2"/>
<feature type="binding site" evidence="4 6">
    <location>
        <position position="113"/>
    </location>
    <ligand>
        <name>substrate</name>
    </ligand>
</feature>
<dbReference type="Proteomes" id="UP000297891">
    <property type="component" value="Unassembled WGS sequence"/>
</dbReference>
<comment type="similarity">
    <text evidence="1 4 7">Belongs to the tRNA pseudouridine synthase TruA family.</text>
</comment>
<dbReference type="PIRSF" id="PIRSF001430">
    <property type="entry name" value="tRNA_psdUrid_synth"/>
    <property type="match status" value="1"/>
</dbReference>
<evidence type="ECO:0000256" key="4">
    <source>
        <dbReference type="HAMAP-Rule" id="MF_00171"/>
    </source>
</evidence>
<evidence type="ECO:0000256" key="3">
    <source>
        <dbReference type="ARBA" id="ARBA00023235"/>
    </source>
</evidence>
<evidence type="ECO:0000313" key="10">
    <source>
        <dbReference type="Proteomes" id="UP000297891"/>
    </source>
</evidence>
<reference evidence="9" key="1">
    <citation type="journal article" date="2019" name="PLoS Negl. Trop. Dis.">
        <title>Revisiting the worldwide diversity of Leptospira species in the environment.</title>
        <authorList>
            <person name="Vincent A.T."/>
            <person name="Schiettekatte O."/>
            <person name="Bourhy P."/>
            <person name="Veyrier F.J."/>
            <person name="Picardeau M."/>
        </authorList>
    </citation>
    <scope>NUCLEOTIDE SEQUENCE [LARGE SCALE GENOMIC DNA]</scope>
    <source>
        <strain evidence="9">201800277</strain>
    </source>
</reference>